<organism evidence="3 4">
    <name type="scientific">Cephus cinctus</name>
    <name type="common">Wheat stem sawfly</name>
    <dbReference type="NCBI Taxonomy" id="211228"/>
    <lineage>
        <taxon>Eukaryota</taxon>
        <taxon>Metazoa</taxon>
        <taxon>Ecdysozoa</taxon>
        <taxon>Arthropoda</taxon>
        <taxon>Hexapoda</taxon>
        <taxon>Insecta</taxon>
        <taxon>Pterygota</taxon>
        <taxon>Neoptera</taxon>
        <taxon>Endopterygota</taxon>
        <taxon>Hymenoptera</taxon>
        <taxon>Cephoidea</taxon>
        <taxon>Cephidae</taxon>
        <taxon>Cephus</taxon>
    </lineage>
</organism>
<dbReference type="InterPro" id="IPR001304">
    <property type="entry name" value="C-type_lectin-like"/>
</dbReference>
<dbReference type="PROSITE" id="PS50041">
    <property type="entry name" value="C_TYPE_LECTIN_2"/>
    <property type="match status" value="1"/>
</dbReference>
<feature type="chain" id="PRO_5042543175" evidence="1">
    <location>
        <begin position="20"/>
        <end position="167"/>
    </location>
</feature>
<dbReference type="SUPFAM" id="SSF56436">
    <property type="entry name" value="C-type lectin-like"/>
    <property type="match status" value="1"/>
</dbReference>
<gene>
    <name evidence="4" type="primary">LOC107268112</name>
</gene>
<evidence type="ECO:0000259" key="2">
    <source>
        <dbReference type="PROSITE" id="PS50041"/>
    </source>
</evidence>
<dbReference type="SMART" id="SM00034">
    <property type="entry name" value="CLECT"/>
    <property type="match status" value="1"/>
</dbReference>
<dbReference type="GeneID" id="107268112"/>
<sequence length="167" mass="19073">MKAILLTMYFCIVLRGTLSQFVNEDTDTEIDVLPISRVPPGYIEHGGKYYKLYTDRKTWEEALAACESDGADLAVIDSREEALYVKSLIGWSSFLEYPGVWIGFRDLGNRDWKTVGRHSESLDNTGYNTWWPRSAKLIGGCGTIKTCSRYDARDCTQLLKFICKYEI</sequence>
<dbReference type="InterPro" id="IPR050111">
    <property type="entry name" value="C-type_lectin/snaclec_domain"/>
</dbReference>
<keyword evidence="3" id="KW-1185">Reference proteome</keyword>
<dbReference type="Proteomes" id="UP000694920">
    <property type="component" value="Unplaced"/>
</dbReference>
<dbReference type="KEGG" id="ccin:107268112"/>
<name>A0AAJ7FKB3_CEPCN</name>
<dbReference type="AlphaFoldDB" id="A0AAJ7FKB3"/>
<keyword evidence="1" id="KW-0732">Signal</keyword>
<dbReference type="InterPro" id="IPR016186">
    <property type="entry name" value="C-type_lectin-like/link_sf"/>
</dbReference>
<dbReference type="CDD" id="cd00037">
    <property type="entry name" value="CLECT"/>
    <property type="match status" value="1"/>
</dbReference>
<dbReference type="PANTHER" id="PTHR22803">
    <property type="entry name" value="MANNOSE, PHOSPHOLIPASE, LECTIN RECEPTOR RELATED"/>
    <property type="match status" value="1"/>
</dbReference>
<proteinExistence type="predicted"/>
<dbReference type="Pfam" id="PF00059">
    <property type="entry name" value="Lectin_C"/>
    <property type="match status" value="1"/>
</dbReference>
<feature type="signal peptide" evidence="1">
    <location>
        <begin position="1"/>
        <end position="19"/>
    </location>
</feature>
<dbReference type="Gene3D" id="3.10.100.10">
    <property type="entry name" value="Mannose-Binding Protein A, subunit A"/>
    <property type="match status" value="1"/>
</dbReference>
<evidence type="ECO:0000313" key="3">
    <source>
        <dbReference type="Proteomes" id="UP000694920"/>
    </source>
</evidence>
<reference evidence="4" key="1">
    <citation type="submission" date="2025-08" db="UniProtKB">
        <authorList>
            <consortium name="RefSeq"/>
        </authorList>
    </citation>
    <scope>IDENTIFICATION</scope>
</reference>
<evidence type="ECO:0000313" key="4">
    <source>
        <dbReference type="RefSeq" id="XP_015596013.1"/>
    </source>
</evidence>
<dbReference type="InterPro" id="IPR016187">
    <property type="entry name" value="CTDL_fold"/>
</dbReference>
<protein>
    <submittedName>
        <fullName evidence="4">Snaclec 27</fullName>
    </submittedName>
</protein>
<feature type="domain" description="C-type lectin" evidence="2">
    <location>
        <begin position="45"/>
        <end position="164"/>
    </location>
</feature>
<evidence type="ECO:0000256" key="1">
    <source>
        <dbReference type="SAM" id="SignalP"/>
    </source>
</evidence>
<accession>A0AAJ7FKB3</accession>
<dbReference type="RefSeq" id="XP_015596013.1">
    <property type="nucleotide sequence ID" value="XM_015740527.2"/>
</dbReference>